<dbReference type="SUPFAM" id="SSF51126">
    <property type="entry name" value="Pectin lyase-like"/>
    <property type="match status" value="1"/>
</dbReference>
<accession>A0A376D8H5</accession>
<sequence>MNKNLYRIVFNRALGLFQVVAEIVRSNGPGASAGSTAAGSRCLATVSPLRFALALALGQAVILPLAHAQVVADPRAPGNQRPTVLEAANGVPLVNIQTPSAAGISRNTYKQFDVDPQGAILNNSRINTQTQLGGWVQGNPWLARGTARIILNEVNSSDPSQLRGYMEVAGDRAQLVIANPAGISCDGCGFICGVVIISGLGTSGL</sequence>
<protein>
    <submittedName>
        <fullName evidence="2">Filamentous hemagglutinin</fullName>
    </submittedName>
</protein>
<dbReference type="InterPro" id="IPR008638">
    <property type="entry name" value="FhaB/CdiA-like_TPS"/>
</dbReference>
<gene>
    <name evidence="2" type="primary">fhaB_1</name>
    <name evidence="2" type="ORF">NCTC12121_00515</name>
</gene>
<dbReference type="Pfam" id="PF05860">
    <property type="entry name" value="TPS"/>
    <property type="match status" value="1"/>
</dbReference>
<dbReference type="Proteomes" id="UP000255248">
    <property type="component" value="Unassembled WGS sequence"/>
</dbReference>
<dbReference type="Pfam" id="PF13018">
    <property type="entry name" value="ESPR"/>
    <property type="match status" value="1"/>
</dbReference>
<dbReference type="NCBIfam" id="TIGR01901">
    <property type="entry name" value="adhes_NPXG"/>
    <property type="match status" value="1"/>
</dbReference>
<dbReference type="OrthoDB" id="2664633at2"/>
<dbReference type="InterPro" id="IPR024973">
    <property type="entry name" value="ESPR"/>
</dbReference>
<evidence type="ECO:0000259" key="1">
    <source>
        <dbReference type="SMART" id="SM00912"/>
    </source>
</evidence>
<dbReference type="Gene3D" id="2.160.20.10">
    <property type="entry name" value="Single-stranded right-handed beta-helix, Pectin lyase-like"/>
    <property type="match status" value="1"/>
</dbReference>
<dbReference type="EMBL" id="UFXZ01000001">
    <property type="protein sequence ID" value="STC84312.1"/>
    <property type="molecule type" value="Genomic_DNA"/>
</dbReference>
<name>A0A376D8H5_9GAMM</name>
<dbReference type="SMART" id="SM00912">
    <property type="entry name" value="Haemagg_act"/>
    <property type="match status" value="1"/>
</dbReference>
<reference evidence="2 3" key="1">
    <citation type="submission" date="2018-06" db="EMBL/GenBank/DDBJ databases">
        <authorList>
            <consortium name="Pathogen Informatics"/>
            <person name="Doyle S."/>
        </authorList>
    </citation>
    <scope>NUCLEOTIDE SEQUENCE [LARGE SCALE GENOMIC DNA]</scope>
    <source>
        <strain evidence="2 3">NCTC12121</strain>
    </source>
</reference>
<dbReference type="InterPro" id="IPR011050">
    <property type="entry name" value="Pectin_lyase_fold/virulence"/>
</dbReference>
<proteinExistence type="predicted"/>
<feature type="domain" description="Filamentous haemagglutinin FhaB/tRNA nuclease CdiA-like TPS" evidence="1">
    <location>
        <begin position="88"/>
        <end position="204"/>
    </location>
</feature>
<organism evidence="2 3">
    <name type="scientific">Edwardsiella hoshinae</name>
    <dbReference type="NCBI Taxonomy" id="93378"/>
    <lineage>
        <taxon>Bacteria</taxon>
        <taxon>Pseudomonadati</taxon>
        <taxon>Pseudomonadota</taxon>
        <taxon>Gammaproteobacteria</taxon>
        <taxon>Enterobacterales</taxon>
        <taxon>Hafniaceae</taxon>
        <taxon>Edwardsiella</taxon>
    </lineage>
</organism>
<evidence type="ECO:0000313" key="3">
    <source>
        <dbReference type="Proteomes" id="UP000255248"/>
    </source>
</evidence>
<dbReference type="InterPro" id="IPR012334">
    <property type="entry name" value="Pectin_lyas_fold"/>
</dbReference>
<dbReference type="AlphaFoldDB" id="A0A376D8H5"/>
<evidence type="ECO:0000313" key="2">
    <source>
        <dbReference type="EMBL" id="STC84312.1"/>
    </source>
</evidence>